<evidence type="ECO:0000313" key="1">
    <source>
        <dbReference type="EMBL" id="GAA4825629.1"/>
    </source>
</evidence>
<dbReference type="RefSeq" id="WP_345369348.1">
    <property type="nucleotide sequence ID" value="NZ_BAABJX010000016.1"/>
</dbReference>
<evidence type="ECO:0000313" key="2">
    <source>
        <dbReference type="Proteomes" id="UP001500298"/>
    </source>
</evidence>
<proteinExistence type="predicted"/>
<gene>
    <name evidence="1" type="ORF">GCM10023331_07680</name>
</gene>
<keyword evidence="2" id="KW-1185">Reference proteome</keyword>
<name>A0ABP9D2R1_9BACT</name>
<dbReference type="EMBL" id="BAABJX010000016">
    <property type="protein sequence ID" value="GAA4825629.1"/>
    <property type="molecule type" value="Genomic_DNA"/>
</dbReference>
<comment type="caution">
    <text evidence="1">The sequence shown here is derived from an EMBL/GenBank/DDBJ whole genome shotgun (WGS) entry which is preliminary data.</text>
</comment>
<dbReference type="Proteomes" id="UP001500298">
    <property type="component" value="Unassembled WGS sequence"/>
</dbReference>
<protein>
    <submittedName>
        <fullName evidence="1">Uncharacterized protein</fullName>
    </submittedName>
</protein>
<accession>A0ABP9D2R1</accession>
<dbReference type="SUPFAM" id="SSF88874">
    <property type="entry name" value="Receptor-binding domain of short tail fibre protein gp12"/>
    <property type="match status" value="1"/>
</dbReference>
<sequence length="338" mass="36546">MKLLNQPQRSIRPVTEDFTHIFGGIEDIAQIVAKILQESSVPSRAYGVEWTVDGLDYECTEGVIIYQGKHYKVDAFQGTATGSEVPVFNIVKTPLAHEPHDEFEGFQKVGDFTWTEEEKLVPTFGARGTGEFDFDVVINNPVKRNSDAIANFQGLKSGMIVDYYGSLANFDASGLGIGDMVGFALCNGKKHGNIQTPDLRGRVIVGKADSALANGNPEANLSEYFEIGNIGGERETTLTEAQLPTHTPTGILASKAVDVDILKDGVSISQDFVKTTSTDTGGGGNVQAFDWGLLDDGTNDFQVNAELNNDALTMDSIGGDEAHDNRMPFMVLGKIMKL</sequence>
<reference evidence="2" key="1">
    <citation type="journal article" date="2019" name="Int. J. Syst. Evol. Microbiol.">
        <title>The Global Catalogue of Microorganisms (GCM) 10K type strain sequencing project: providing services to taxonomists for standard genome sequencing and annotation.</title>
        <authorList>
            <consortium name="The Broad Institute Genomics Platform"/>
            <consortium name="The Broad Institute Genome Sequencing Center for Infectious Disease"/>
            <person name="Wu L."/>
            <person name="Ma J."/>
        </authorList>
    </citation>
    <scope>NUCLEOTIDE SEQUENCE [LARGE SCALE GENOMIC DNA]</scope>
    <source>
        <strain evidence="2">JCM 18326</strain>
    </source>
</reference>
<organism evidence="1 2">
    <name type="scientific">Algivirga pacifica</name>
    <dbReference type="NCBI Taxonomy" id="1162670"/>
    <lineage>
        <taxon>Bacteria</taxon>
        <taxon>Pseudomonadati</taxon>
        <taxon>Bacteroidota</taxon>
        <taxon>Cytophagia</taxon>
        <taxon>Cytophagales</taxon>
        <taxon>Flammeovirgaceae</taxon>
        <taxon>Algivirga</taxon>
    </lineage>
</organism>